<dbReference type="PANTHER" id="PTHR43326:SF1">
    <property type="entry name" value="METHIONINE--TRNA LIGASE, MITOCHONDRIAL"/>
    <property type="match status" value="1"/>
</dbReference>
<dbReference type="GO" id="GO:0046872">
    <property type="term" value="F:metal ion binding"/>
    <property type="evidence" value="ECO:0007669"/>
    <property type="project" value="UniProtKB-KW"/>
</dbReference>
<dbReference type="PANTHER" id="PTHR43326">
    <property type="entry name" value="METHIONYL-TRNA SYNTHETASE"/>
    <property type="match status" value="1"/>
</dbReference>
<evidence type="ECO:0000256" key="3">
    <source>
        <dbReference type="ARBA" id="ARBA00004496"/>
    </source>
</evidence>
<evidence type="ECO:0000256" key="12">
    <source>
        <dbReference type="ARBA" id="ARBA00022917"/>
    </source>
</evidence>
<dbReference type="InterPro" id="IPR041872">
    <property type="entry name" value="Anticodon_Met"/>
</dbReference>
<feature type="domain" description="Methionyl/Leucyl tRNA synthetase" evidence="17">
    <location>
        <begin position="142"/>
        <end position="373"/>
    </location>
</feature>
<dbReference type="InterPro" id="IPR009080">
    <property type="entry name" value="tRNAsynth_Ia_anticodon-bd"/>
</dbReference>
<evidence type="ECO:0000256" key="5">
    <source>
        <dbReference type="ARBA" id="ARBA00018753"/>
    </source>
</evidence>
<dbReference type="FunFam" id="2.170.220.10:FF:000003">
    <property type="entry name" value="Methionine--tRNA ligase"/>
    <property type="match status" value="1"/>
</dbReference>
<dbReference type="InterPro" id="IPR014729">
    <property type="entry name" value="Rossmann-like_a/b/a_fold"/>
</dbReference>
<dbReference type="STRING" id="1802270.A3C07_00200"/>
<dbReference type="GO" id="GO:0005524">
    <property type="term" value="F:ATP binding"/>
    <property type="evidence" value="ECO:0007669"/>
    <property type="project" value="UniProtKB-KW"/>
</dbReference>
<dbReference type="InterPro" id="IPR014758">
    <property type="entry name" value="Met-tRNA_synth"/>
</dbReference>
<dbReference type="InterPro" id="IPR001412">
    <property type="entry name" value="aa-tRNA-synth_I_CS"/>
</dbReference>
<dbReference type="Gene3D" id="1.10.730.10">
    <property type="entry name" value="Isoleucyl-tRNA Synthetase, Domain 1"/>
    <property type="match status" value="1"/>
</dbReference>
<keyword evidence="9 15" id="KW-0547">Nucleotide-binding</keyword>
<dbReference type="InterPro" id="IPR023457">
    <property type="entry name" value="Met-tRNA_synth_2"/>
</dbReference>
<dbReference type="AlphaFoldDB" id="A0A1G2KL18"/>
<evidence type="ECO:0000256" key="4">
    <source>
        <dbReference type="ARBA" id="ARBA00012838"/>
    </source>
</evidence>
<evidence type="ECO:0000256" key="14">
    <source>
        <dbReference type="ARBA" id="ARBA00030904"/>
    </source>
</evidence>
<evidence type="ECO:0000256" key="2">
    <source>
        <dbReference type="ARBA" id="ARBA00003314"/>
    </source>
</evidence>
<evidence type="ECO:0000256" key="7">
    <source>
        <dbReference type="ARBA" id="ARBA00022598"/>
    </source>
</evidence>
<comment type="function">
    <text evidence="2">Is required not only for elongation of protein synthesis but also for the initiation of all mRNA translation through initiator tRNA(fMet) aminoacylation.</text>
</comment>
<dbReference type="GO" id="GO:0005737">
    <property type="term" value="C:cytoplasm"/>
    <property type="evidence" value="ECO:0007669"/>
    <property type="project" value="UniProtKB-SubCell"/>
</dbReference>
<dbReference type="Pfam" id="PF19303">
    <property type="entry name" value="Anticodon_3"/>
    <property type="match status" value="1"/>
</dbReference>
<evidence type="ECO:0000259" key="16">
    <source>
        <dbReference type="Pfam" id="PF01406"/>
    </source>
</evidence>
<reference evidence="19 20" key="1">
    <citation type="journal article" date="2016" name="Nat. Commun.">
        <title>Thousands of microbial genomes shed light on interconnected biogeochemical processes in an aquifer system.</title>
        <authorList>
            <person name="Anantharaman K."/>
            <person name="Brown C.T."/>
            <person name="Hug L.A."/>
            <person name="Sharon I."/>
            <person name="Castelle C.J."/>
            <person name="Probst A.J."/>
            <person name="Thomas B.C."/>
            <person name="Singh A."/>
            <person name="Wilkins M.J."/>
            <person name="Karaoz U."/>
            <person name="Brodie E.L."/>
            <person name="Williams K.H."/>
            <person name="Hubbard S.S."/>
            <person name="Banfield J.F."/>
        </authorList>
    </citation>
    <scope>NUCLEOTIDE SEQUENCE [LARGE SCALE GENOMIC DNA]</scope>
</reference>
<sequence length="496" mass="57053">MSTAKRQKFYITTSIPYANAAPHVGHILDPLIADVLARHHRIKGYDVRFLVGTDEHGAKIVRKAEEEKKTPKQLVDENSEQFRTMHKILNISFDDFIRTSDRKRHWPGAQKMWRAFVKSGDIFRKKYRGLYCVGHEAFVMEKDLVGGVCEDHQKAPEVIEEENWFFRLSKYAKEIESRIKHHELVIIPETRKNEILSFIEQGLEDVSFSRPAKDLSWGVPVLDDPTQTMYVWCDALVNYISAIGYGQEKVKSKKVKVKSFEYWWPAEVQAIGKDNLRFHAAIWPGMLLSAGLKLPKLIFVHGFVNVNGQKISKTVGNVIAPEVIVKKYGVDPVRYYFLREFPSYEDGDFSYKKFEERYNGDLANGLGNLVARVTTLAAKLQITNHKSQITNKGLSVVLAEVKISYEKAMEDIRLNGVLEEIWRLIHSGDRYINEEKPWEQEKPDVIADALLLILEIASLLEPFLPETAEKIRGQIRVTDGRFEIKKSGNLFPRFSQ</sequence>
<evidence type="ECO:0000313" key="19">
    <source>
        <dbReference type="EMBL" id="OHA00130.1"/>
    </source>
</evidence>
<dbReference type="Proteomes" id="UP000179023">
    <property type="component" value="Unassembled WGS sequence"/>
</dbReference>
<keyword evidence="6" id="KW-0963">Cytoplasm</keyword>
<dbReference type="NCBIfam" id="TIGR00398">
    <property type="entry name" value="metG"/>
    <property type="match status" value="1"/>
</dbReference>
<protein>
    <recommendedName>
        <fullName evidence="5">Methionine--tRNA ligase</fullName>
        <ecNumber evidence="4">6.1.1.10</ecNumber>
    </recommendedName>
    <alternativeName>
        <fullName evidence="14">Methionyl-tRNA synthetase</fullName>
    </alternativeName>
</protein>
<keyword evidence="12 15" id="KW-0648">Protein biosynthesis</keyword>
<feature type="domain" description="Methionyl-tRNA synthetase anticodon-binding" evidence="18">
    <location>
        <begin position="401"/>
        <end position="482"/>
    </location>
</feature>
<evidence type="ECO:0000256" key="13">
    <source>
        <dbReference type="ARBA" id="ARBA00023146"/>
    </source>
</evidence>
<dbReference type="GO" id="GO:0004825">
    <property type="term" value="F:methionine-tRNA ligase activity"/>
    <property type="evidence" value="ECO:0007669"/>
    <property type="project" value="UniProtKB-EC"/>
</dbReference>
<feature type="domain" description="tRNA synthetases class I catalytic" evidence="16">
    <location>
        <begin position="19"/>
        <end position="93"/>
    </location>
</feature>
<dbReference type="Gene3D" id="2.170.220.10">
    <property type="match status" value="1"/>
</dbReference>
<evidence type="ECO:0000256" key="8">
    <source>
        <dbReference type="ARBA" id="ARBA00022723"/>
    </source>
</evidence>
<keyword evidence="8" id="KW-0479">Metal-binding</keyword>
<evidence type="ECO:0000256" key="9">
    <source>
        <dbReference type="ARBA" id="ARBA00022741"/>
    </source>
</evidence>
<organism evidence="19 20">
    <name type="scientific">Candidatus Sungbacteria bacterium RIFCSPHIGHO2_02_FULL_47_11</name>
    <dbReference type="NCBI Taxonomy" id="1802270"/>
    <lineage>
        <taxon>Bacteria</taxon>
        <taxon>Candidatus Sungiibacteriota</taxon>
    </lineage>
</organism>
<comment type="cofactor">
    <cofactor evidence="1">
        <name>Zn(2+)</name>
        <dbReference type="ChEBI" id="CHEBI:29105"/>
    </cofactor>
</comment>
<comment type="caution">
    <text evidence="19">The sequence shown here is derived from an EMBL/GenBank/DDBJ whole genome shotgun (WGS) entry which is preliminary data.</text>
</comment>
<dbReference type="InterPro" id="IPR032678">
    <property type="entry name" value="tRNA-synt_1_cat_dom"/>
</dbReference>
<evidence type="ECO:0000256" key="6">
    <source>
        <dbReference type="ARBA" id="ARBA00022490"/>
    </source>
</evidence>
<evidence type="ECO:0000259" key="17">
    <source>
        <dbReference type="Pfam" id="PF09334"/>
    </source>
</evidence>
<dbReference type="InterPro" id="IPR033911">
    <property type="entry name" value="MetRS_core"/>
</dbReference>
<gene>
    <name evidence="19" type="ORF">A3C07_00200</name>
</gene>
<dbReference type="Pfam" id="PF01406">
    <property type="entry name" value="tRNA-synt_1e"/>
    <property type="match status" value="1"/>
</dbReference>
<proteinExistence type="inferred from homology"/>
<dbReference type="EMBL" id="MHQI01000026">
    <property type="protein sequence ID" value="OHA00130.1"/>
    <property type="molecule type" value="Genomic_DNA"/>
</dbReference>
<dbReference type="GO" id="GO:0006431">
    <property type="term" value="P:methionyl-tRNA aminoacylation"/>
    <property type="evidence" value="ECO:0007669"/>
    <property type="project" value="InterPro"/>
</dbReference>
<accession>A0A1G2KL18</accession>
<evidence type="ECO:0000256" key="10">
    <source>
        <dbReference type="ARBA" id="ARBA00022833"/>
    </source>
</evidence>
<keyword evidence="13 15" id="KW-0030">Aminoacyl-tRNA synthetase</keyword>
<dbReference type="CDD" id="cd00814">
    <property type="entry name" value="MetRS_core"/>
    <property type="match status" value="1"/>
</dbReference>
<dbReference type="Gene3D" id="3.40.50.620">
    <property type="entry name" value="HUPs"/>
    <property type="match status" value="1"/>
</dbReference>
<dbReference type="EC" id="6.1.1.10" evidence="4"/>
<dbReference type="PRINTS" id="PR01041">
    <property type="entry name" value="TRNASYNTHMET"/>
</dbReference>
<evidence type="ECO:0000259" key="18">
    <source>
        <dbReference type="Pfam" id="PF19303"/>
    </source>
</evidence>
<evidence type="ECO:0000256" key="1">
    <source>
        <dbReference type="ARBA" id="ARBA00001947"/>
    </source>
</evidence>
<dbReference type="SUPFAM" id="SSF52374">
    <property type="entry name" value="Nucleotidylyl transferase"/>
    <property type="match status" value="1"/>
</dbReference>
<name>A0A1G2KL18_9BACT</name>
<keyword evidence="11 15" id="KW-0067">ATP-binding</keyword>
<comment type="similarity">
    <text evidence="15">Belongs to the class-I aminoacyl-tRNA synthetase family.</text>
</comment>
<keyword evidence="10" id="KW-0862">Zinc</keyword>
<keyword evidence="7 15" id="KW-0436">Ligase</keyword>
<dbReference type="InterPro" id="IPR015413">
    <property type="entry name" value="Methionyl/Leucyl_tRNA_Synth"/>
</dbReference>
<dbReference type="PROSITE" id="PS00178">
    <property type="entry name" value="AA_TRNA_LIGASE_I"/>
    <property type="match status" value="1"/>
</dbReference>
<dbReference type="Pfam" id="PF09334">
    <property type="entry name" value="tRNA-synt_1g"/>
    <property type="match status" value="1"/>
</dbReference>
<evidence type="ECO:0000313" key="20">
    <source>
        <dbReference type="Proteomes" id="UP000179023"/>
    </source>
</evidence>
<dbReference type="SUPFAM" id="SSF47323">
    <property type="entry name" value="Anticodon-binding domain of a subclass of class I aminoacyl-tRNA synthetases"/>
    <property type="match status" value="1"/>
</dbReference>
<evidence type="ECO:0000256" key="11">
    <source>
        <dbReference type="ARBA" id="ARBA00022840"/>
    </source>
</evidence>
<evidence type="ECO:0000256" key="15">
    <source>
        <dbReference type="RuleBase" id="RU363039"/>
    </source>
</evidence>
<comment type="subcellular location">
    <subcellularLocation>
        <location evidence="3">Cytoplasm</location>
    </subcellularLocation>
</comment>